<dbReference type="InterPro" id="IPR004023">
    <property type="entry name" value="Mago_nashi"/>
</dbReference>
<protein>
    <recommendedName>
        <fullName evidence="4">Transcription initiation factor TFIID subunit 2 TPR repeats domain-containing protein</fullName>
    </recommendedName>
</protein>
<dbReference type="CDD" id="cd11295">
    <property type="entry name" value="Mago_nashi"/>
    <property type="match status" value="1"/>
</dbReference>
<evidence type="ECO:0000256" key="2">
    <source>
        <dbReference type="ARBA" id="ARBA00009270"/>
    </source>
</evidence>
<dbReference type="Pfam" id="PF25577">
    <property type="entry name" value="TPR_TAF2_C"/>
    <property type="match status" value="1"/>
</dbReference>
<organism evidence="5 6">
    <name type="scientific">Mitosporidium daphniae</name>
    <dbReference type="NCBI Taxonomy" id="1485682"/>
    <lineage>
        <taxon>Eukaryota</taxon>
        <taxon>Fungi</taxon>
        <taxon>Fungi incertae sedis</taxon>
        <taxon>Microsporidia</taxon>
        <taxon>Mitosporidium</taxon>
    </lineage>
</organism>
<dbReference type="HOGENOM" id="CLU_750246_0_0_1"/>
<evidence type="ECO:0000259" key="4">
    <source>
        <dbReference type="Pfam" id="PF25577"/>
    </source>
</evidence>
<reference evidence="5 6" key="1">
    <citation type="submission" date="2014-04" db="EMBL/GenBank/DDBJ databases">
        <title>A new species of microsporidia sheds light on the evolution of extreme parasitism.</title>
        <authorList>
            <person name="Haag K.L."/>
            <person name="James T.Y."/>
            <person name="Larsson R."/>
            <person name="Schaer T.M."/>
            <person name="Refardt D."/>
            <person name="Pombert J.-F."/>
            <person name="Ebert D."/>
        </authorList>
    </citation>
    <scope>NUCLEOTIDE SEQUENCE [LARGE SCALE GENOMIC DNA]</scope>
    <source>
        <strain evidence="5 6">UGP3</strain>
        <tissue evidence="5">Spores</tissue>
    </source>
</reference>
<dbReference type="GO" id="GO:0008380">
    <property type="term" value="P:RNA splicing"/>
    <property type="evidence" value="ECO:0007669"/>
    <property type="project" value="InterPro"/>
</dbReference>
<dbReference type="GO" id="GO:0035145">
    <property type="term" value="C:exon-exon junction complex"/>
    <property type="evidence" value="ECO:0007669"/>
    <property type="project" value="InterPro"/>
</dbReference>
<evidence type="ECO:0000256" key="1">
    <source>
        <dbReference type="ARBA" id="ARBA00004123"/>
    </source>
</evidence>
<feature type="domain" description="Transcription initiation factor TFIID subunit 2 TPR repeats" evidence="4">
    <location>
        <begin position="16"/>
        <end position="161"/>
    </location>
</feature>
<dbReference type="Proteomes" id="UP000029725">
    <property type="component" value="Unassembled WGS sequence"/>
</dbReference>
<dbReference type="OrthoDB" id="2193398at2759"/>
<evidence type="ECO:0000313" key="5">
    <source>
        <dbReference type="EMBL" id="KGG50318.1"/>
    </source>
</evidence>
<keyword evidence="3" id="KW-0539">Nucleus</keyword>
<dbReference type="RefSeq" id="XP_013236761.1">
    <property type="nucleotide sequence ID" value="XM_013381307.1"/>
</dbReference>
<comment type="caution">
    <text evidence="5">The sequence shown here is derived from an EMBL/GenBank/DDBJ whole genome shotgun (WGS) entry which is preliminary data.</text>
</comment>
<dbReference type="PANTHER" id="PTHR12638:SF0">
    <property type="entry name" value="MAGO HOMOLOG, EXON JUNCTION COMPLEX SUBUNIT-RELATED"/>
    <property type="match status" value="1"/>
</dbReference>
<name>A0A098VMQ0_9MICR</name>
<evidence type="ECO:0000313" key="6">
    <source>
        <dbReference type="Proteomes" id="UP000029725"/>
    </source>
</evidence>
<dbReference type="EMBL" id="JMKJ01000587">
    <property type="protein sequence ID" value="KGG50318.1"/>
    <property type="molecule type" value="Genomic_DNA"/>
</dbReference>
<dbReference type="Pfam" id="PF02792">
    <property type="entry name" value="Mago_nashi"/>
    <property type="match status" value="1"/>
</dbReference>
<comment type="similarity">
    <text evidence="2">Belongs to the mago nashi family.</text>
</comment>
<dbReference type="FunFam" id="3.30.1560.10:FF:000001">
    <property type="entry name" value="Protein mago nashi homolog"/>
    <property type="match status" value="1"/>
</dbReference>
<keyword evidence="6" id="KW-1185">Reference proteome</keyword>
<dbReference type="VEuPathDB" id="MicrosporidiaDB:DI09_77p80"/>
<dbReference type="InterPro" id="IPR036605">
    <property type="entry name" value="Mago_nashi_sf"/>
</dbReference>
<sequence length="369" mass="42017">MEPYCRPDPIILRESFEELERYRFLDLIRPSHENVISVSLLRGLIRLQLAGLVPLDERLFSDVVVPGNSADVRIAALEGLLFLRHGDEAFLLDLLADVSSEKMIDCFAYADALCFQKEVFKTIREMMPISSHLSSNLQSSQLREYLEKALVGALISRDLHIFDAIISMCQVAFAHPLENIEESLVKLEEEQGEEAREGQGQYHRSALIIFSSGHKGMYGHEFIEFEVRSDGKLRYANNSNYKKDTMIRKELFVSPSVLSEMKKIILESGILKLDDATWPLPDKSGLQELEILVNGQSEHISFSTSKLNSLAQVQESKDPEGLKIFYYLVQDLKNLVFDLTSLHFKVGNSKYNHGNPDRDTGFIFYFLIS</sequence>
<gene>
    <name evidence="5" type="ORF">DI09_77p80</name>
</gene>
<dbReference type="SUPFAM" id="SSF89817">
    <property type="entry name" value="Mago nashi protein"/>
    <property type="match status" value="1"/>
</dbReference>
<evidence type="ECO:0000256" key="3">
    <source>
        <dbReference type="ARBA" id="ARBA00023242"/>
    </source>
</evidence>
<dbReference type="PANTHER" id="PTHR12638">
    <property type="entry name" value="PROTEIN MAGO NASHI HOMOLOG"/>
    <property type="match status" value="1"/>
</dbReference>
<proteinExistence type="inferred from homology"/>
<dbReference type="GeneID" id="25260802"/>
<comment type="subcellular location">
    <subcellularLocation>
        <location evidence="1">Nucleus</location>
    </subcellularLocation>
</comment>
<accession>A0A098VMQ0</accession>
<dbReference type="InterPro" id="IPR057991">
    <property type="entry name" value="TPR_TAF2_C"/>
</dbReference>
<dbReference type="Gene3D" id="3.30.1560.10">
    <property type="entry name" value="Mago nashi"/>
    <property type="match status" value="1"/>
</dbReference>
<dbReference type="AlphaFoldDB" id="A0A098VMQ0"/>